<name>A0A8J6MCX8_9FIRM</name>
<evidence type="ECO:0000313" key="4">
    <source>
        <dbReference type="Proteomes" id="UP000607645"/>
    </source>
</evidence>
<feature type="transmembrane region" description="Helical" evidence="1">
    <location>
        <begin position="26"/>
        <end position="44"/>
    </location>
</feature>
<keyword evidence="1" id="KW-1133">Transmembrane helix</keyword>
<gene>
    <name evidence="3" type="ORF">H8S62_09975</name>
</gene>
<dbReference type="SUPFAM" id="SSF48317">
    <property type="entry name" value="Acid phosphatase/Vanadium-dependent haloperoxidase"/>
    <property type="match status" value="1"/>
</dbReference>
<dbReference type="InterPro" id="IPR000326">
    <property type="entry name" value="PAP2/HPO"/>
</dbReference>
<feature type="domain" description="Phosphatidic acid phosphatase type 2/haloperoxidase" evidence="2">
    <location>
        <begin position="49"/>
        <end position="158"/>
    </location>
</feature>
<feature type="transmembrane region" description="Helical" evidence="1">
    <location>
        <begin position="143"/>
        <end position="161"/>
    </location>
</feature>
<dbReference type="PANTHER" id="PTHR14969:SF13">
    <property type="entry name" value="AT30094P"/>
    <property type="match status" value="1"/>
</dbReference>
<accession>A0A8J6MCX8</accession>
<keyword evidence="4" id="KW-1185">Reference proteome</keyword>
<comment type="caution">
    <text evidence="3">The sequence shown here is derived from an EMBL/GenBank/DDBJ whole genome shotgun (WGS) entry which is preliminary data.</text>
</comment>
<keyword evidence="1" id="KW-0812">Transmembrane</keyword>
<dbReference type="Proteomes" id="UP000607645">
    <property type="component" value="Unassembled WGS sequence"/>
</dbReference>
<feature type="transmembrane region" description="Helical" evidence="1">
    <location>
        <begin position="49"/>
        <end position="67"/>
    </location>
</feature>
<dbReference type="Gene3D" id="1.20.144.10">
    <property type="entry name" value="Phosphatidic acid phosphatase type 2/haloperoxidase"/>
    <property type="match status" value="1"/>
</dbReference>
<evidence type="ECO:0000259" key="2">
    <source>
        <dbReference type="SMART" id="SM00014"/>
    </source>
</evidence>
<proteinExistence type="predicted"/>
<sequence length="162" mass="17507">MTKELYAALSAPFRAHPEVVRLADKALTLLVYLAYPALLLCLLLARSPLLLRAVLTPGVSFVIVSLFRRVYNAPRPYEVLDIAPLIHKDTHGKSFPSRHVFSVFVITAVFFRVSPPLGALLAAVGVLIALIRVIGGVHFFMDVLAGALIGLLSGAAGLWLIP</sequence>
<evidence type="ECO:0000313" key="3">
    <source>
        <dbReference type="EMBL" id="MBC5737331.1"/>
    </source>
</evidence>
<dbReference type="InterPro" id="IPR036938">
    <property type="entry name" value="PAP2/HPO_sf"/>
</dbReference>
<organism evidence="3 4">
    <name type="scientific">Lawsonibacter faecis</name>
    <dbReference type="NCBI Taxonomy" id="2763052"/>
    <lineage>
        <taxon>Bacteria</taxon>
        <taxon>Bacillati</taxon>
        <taxon>Bacillota</taxon>
        <taxon>Clostridia</taxon>
        <taxon>Eubacteriales</taxon>
        <taxon>Oscillospiraceae</taxon>
        <taxon>Lawsonibacter</taxon>
    </lineage>
</organism>
<protein>
    <submittedName>
        <fullName evidence="3">Phosphatase PAP2 family protein</fullName>
    </submittedName>
</protein>
<dbReference type="PANTHER" id="PTHR14969">
    <property type="entry name" value="SPHINGOSINE-1-PHOSPHATE PHOSPHOHYDROLASE"/>
    <property type="match status" value="1"/>
</dbReference>
<dbReference type="SMART" id="SM00014">
    <property type="entry name" value="acidPPc"/>
    <property type="match status" value="1"/>
</dbReference>
<dbReference type="EMBL" id="JACOPQ010000007">
    <property type="protein sequence ID" value="MBC5737331.1"/>
    <property type="molecule type" value="Genomic_DNA"/>
</dbReference>
<dbReference type="AlphaFoldDB" id="A0A8J6MCX8"/>
<dbReference type="RefSeq" id="WP_186919162.1">
    <property type="nucleotide sequence ID" value="NZ_JACOPQ010000007.1"/>
</dbReference>
<keyword evidence="1" id="KW-0472">Membrane</keyword>
<dbReference type="Pfam" id="PF01569">
    <property type="entry name" value="PAP2"/>
    <property type="match status" value="1"/>
</dbReference>
<evidence type="ECO:0000256" key="1">
    <source>
        <dbReference type="SAM" id="Phobius"/>
    </source>
</evidence>
<reference evidence="3" key="1">
    <citation type="submission" date="2020-08" db="EMBL/GenBank/DDBJ databases">
        <title>Genome public.</title>
        <authorList>
            <person name="Liu C."/>
            <person name="Sun Q."/>
        </authorList>
    </citation>
    <scope>NUCLEOTIDE SEQUENCE</scope>
    <source>
        <strain evidence="3">NSJ-52</strain>
    </source>
</reference>
<feature type="transmembrane region" description="Helical" evidence="1">
    <location>
        <begin position="100"/>
        <end position="131"/>
    </location>
</feature>